<evidence type="ECO:0000313" key="13">
    <source>
        <dbReference type="EMBL" id="KJD42969.1"/>
    </source>
</evidence>
<comment type="caution">
    <text evidence="13">The sequence shown here is derived from an EMBL/GenBank/DDBJ whole genome shotgun (WGS) entry which is preliminary data.</text>
</comment>
<evidence type="ECO:0000313" key="14">
    <source>
        <dbReference type="Proteomes" id="UP000032534"/>
    </source>
</evidence>
<dbReference type="PROSITE" id="PS50111">
    <property type="entry name" value="CHEMOTAXIS_TRANSDUC_2"/>
    <property type="match status" value="1"/>
</dbReference>
<feature type="domain" description="HAMP" evidence="12">
    <location>
        <begin position="300"/>
        <end position="352"/>
    </location>
</feature>
<dbReference type="OrthoDB" id="243053at2"/>
<dbReference type="PATRIC" id="fig|159743.3.peg.5591"/>
<keyword evidence="14" id="KW-1185">Reference proteome</keyword>
<evidence type="ECO:0000256" key="10">
    <source>
        <dbReference type="SAM" id="Phobius"/>
    </source>
</evidence>
<dbReference type="Gene3D" id="3.30.450.20">
    <property type="entry name" value="PAS domain"/>
    <property type="match status" value="2"/>
</dbReference>
<comment type="similarity">
    <text evidence="8">Belongs to the methyl-accepting chemotaxis (MCP) protein family.</text>
</comment>
<keyword evidence="5 10" id="KW-1133">Transmembrane helix</keyword>
<accession>A0A0D7WVG3</accession>
<evidence type="ECO:0000256" key="7">
    <source>
        <dbReference type="ARBA" id="ARBA00023224"/>
    </source>
</evidence>
<evidence type="ECO:0000259" key="11">
    <source>
        <dbReference type="PROSITE" id="PS50111"/>
    </source>
</evidence>
<dbReference type="PANTHER" id="PTHR32089:SF112">
    <property type="entry name" value="LYSOZYME-LIKE PROTEIN-RELATED"/>
    <property type="match status" value="1"/>
</dbReference>
<dbReference type="PROSITE" id="PS50885">
    <property type="entry name" value="HAMP"/>
    <property type="match status" value="1"/>
</dbReference>
<evidence type="ECO:0000256" key="2">
    <source>
        <dbReference type="ARBA" id="ARBA00022475"/>
    </source>
</evidence>
<keyword evidence="6 10" id="KW-0472">Membrane</keyword>
<name>A0A0D7WVG3_9BACL</name>
<dbReference type="InterPro" id="IPR004089">
    <property type="entry name" value="MCPsignal_dom"/>
</dbReference>
<dbReference type="CDD" id="cd12912">
    <property type="entry name" value="PDC2_MCP_like"/>
    <property type="match status" value="1"/>
</dbReference>
<evidence type="ECO:0000256" key="5">
    <source>
        <dbReference type="ARBA" id="ARBA00022989"/>
    </source>
</evidence>
<dbReference type="EMBL" id="JTHP01000073">
    <property type="protein sequence ID" value="KJD42969.1"/>
    <property type="molecule type" value="Genomic_DNA"/>
</dbReference>
<dbReference type="Pfam" id="PF02743">
    <property type="entry name" value="dCache_1"/>
    <property type="match status" value="1"/>
</dbReference>
<dbReference type="SMART" id="SM00304">
    <property type="entry name" value="HAMP"/>
    <property type="match status" value="1"/>
</dbReference>
<keyword evidence="4 10" id="KW-0812">Transmembrane</keyword>
<dbReference type="GO" id="GO:0005886">
    <property type="term" value="C:plasma membrane"/>
    <property type="evidence" value="ECO:0007669"/>
    <property type="project" value="UniProtKB-SubCell"/>
</dbReference>
<dbReference type="PANTHER" id="PTHR32089">
    <property type="entry name" value="METHYL-ACCEPTING CHEMOTAXIS PROTEIN MCPB"/>
    <property type="match status" value="1"/>
</dbReference>
<dbReference type="AlphaFoldDB" id="A0A0D7WVG3"/>
<comment type="subcellular location">
    <subcellularLocation>
        <location evidence="1">Cell membrane</location>
        <topology evidence="1">Multi-pass membrane protein</topology>
    </subcellularLocation>
</comment>
<evidence type="ECO:0000256" key="4">
    <source>
        <dbReference type="ARBA" id="ARBA00022692"/>
    </source>
</evidence>
<organism evidence="13 14">
    <name type="scientific">Paenibacillus terrae</name>
    <dbReference type="NCBI Taxonomy" id="159743"/>
    <lineage>
        <taxon>Bacteria</taxon>
        <taxon>Bacillati</taxon>
        <taxon>Bacillota</taxon>
        <taxon>Bacilli</taxon>
        <taxon>Bacillales</taxon>
        <taxon>Paenibacillaceae</taxon>
        <taxon>Paenibacillus</taxon>
    </lineage>
</organism>
<dbReference type="SUPFAM" id="SSF103190">
    <property type="entry name" value="Sensory domain-like"/>
    <property type="match status" value="1"/>
</dbReference>
<dbReference type="SUPFAM" id="SSF58104">
    <property type="entry name" value="Methyl-accepting chemotaxis protein (MCP) signaling domain"/>
    <property type="match status" value="1"/>
</dbReference>
<protein>
    <submittedName>
        <fullName evidence="13">Chemotaxis protein</fullName>
    </submittedName>
</protein>
<dbReference type="InterPro" id="IPR029151">
    <property type="entry name" value="Sensor-like_sf"/>
</dbReference>
<dbReference type="GO" id="GO:0006935">
    <property type="term" value="P:chemotaxis"/>
    <property type="evidence" value="ECO:0007669"/>
    <property type="project" value="UniProtKB-KW"/>
</dbReference>
<keyword evidence="2" id="KW-1003">Cell membrane</keyword>
<dbReference type="Proteomes" id="UP000032534">
    <property type="component" value="Unassembled WGS sequence"/>
</dbReference>
<dbReference type="Pfam" id="PF00672">
    <property type="entry name" value="HAMP"/>
    <property type="match status" value="1"/>
</dbReference>
<keyword evidence="7 9" id="KW-0807">Transducer</keyword>
<evidence type="ECO:0000259" key="12">
    <source>
        <dbReference type="PROSITE" id="PS50885"/>
    </source>
</evidence>
<evidence type="ECO:0000256" key="3">
    <source>
        <dbReference type="ARBA" id="ARBA00022500"/>
    </source>
</evidence>
<proteinExistence type="inferred from homology"/>
<sequence length="657" mass="70473">MNLKMKLILLFTCIVIVAAGPLSVISMTSIKNQANRDIQELMNSKATETVNQLDGWTSGNAKIIETLAAGLESGNIPPDAKIASLKAAFQNYKDQSIANIYAGFEDGTYWDGSGWSDAGYDPRTRPWYKDAKTKGELYYSSPYIDAGSQDFTISIAKPLKDSNGSITGVISEDIMLNDMTKIIKNINLNGLGYAFLIDQNGVVVAHPDSKLAGKNLKDTPELGSSTATLLSAPSGKADYNYNGSDRQLYFKKMPSTGWIVGLSISKEIAFQEYYSTRNQLLITVAIIFVVAMLLAVWAANSFIKPIRRLQANVKRIAEGDMTARVDIKGKDEIASLGTDFNIMSDNLSHLLRKVADTAGEVSSASHDMHQHAKDTGTIASQISSAVQELAQGASDQAEAVYSGSEKLSHMTGSINQIGQSVKRTQTAVLETDSAVLAGYETAERQAKLAAESRQTTTAVGEAVDSLTLKTQDIERLAGAIHDIAAQTNLLALNASIEAARAGEHGRGFAVVAGEVRKLAEQAGSSSDSIMHKLEEIKVAGLRSAEEMKKALAVTVEQEHAATATRQAFESIRGASQHMLTQIEDVSAAADHLRTNAGHISDVISSVVAVSEQSAASTEEVASSVQEQGHSMNNIAQLSAKLDSHADLLLEEVKRFKL</sequence>
<dbReference type="SMART" id="SM00283">
    <property type="entry name" value="MA"/>
    <property type="match status" value="1"/>
</dbReference>
<evidence type="ECO:0000256" key="9">
    <source>
        <dbReference type="PROSITE-ProRule" id="PRU00284"/>
    </source>
</evidence>
<reference evidence="13 14" key="1">
    <citation type="submission" date="2014-11" db="EMBL/GenBank/DDBJ databases">
        <title>Draft Genome Sequences of Paenibacillus polymyxa NRRL B-30509 and Paenibacillus terrae NRRL B-30644, Strains from a Poultry Environment that Produce Tridecaptin A and Paenicidins.</title>
        <authorList>
            <person name="van Belkum M.J."/>
            <person name="Lohans C.T."/>
            <person name="Vederas J.C."/>
        </authorList>
    </citation>
    <scope>NUCLEOTIDE SEQUENCE [LARGE SCALE GENOMIC DNA]</scope>
    <source>
        <strain evidence="13 14">NRRL B-30644</strain>
    </source>
</reference>
<dbReference type="Gene3D" id="1.10.287.950">
    <property type="entry name" value="Methyl-accepting chemotaxis protein"/>
    <property type="match status" value="1"/>
</dbReference>
<dbReference type="CDD" id="cd06225">
    <property type="entry name" value="HAMP"/>
    <property type="match status" value="1"/>
</dbReference>
<evidence type="ECO:0000256" key="8">
    <source>
        <dbReference type="ARBA" id="ARBA00029447"/>
    </source>
</evidence>
<feature type="domain" description="Methyl-accepting transducer" evidence="11">
    <location>
        <begin position="371"/>
        <end position="628"/>
    </location>
</feature>
<dbReference type="InterPro" id="IPR003660">
    <property type="entry name" value="HAMP_dom"/>
</dbReference>
<evidence type="ECO:0000256" key="1">
    <source>
        <dbReference type="ARBA" id="ARBA00004651"/>
    </source>
</evidence>
<dbReference type="RefSeq" id="WP_044648690.1">
    <property type="nucleotide sequence ID" value="NZ_JTHP01000073.1"/>
</dbReference>
<gene>
    <name evidence="13" type="ORF">QD47_25235</name>
</gene>
<dbReference type="Pfam" id="PF00015">
    <property type="entry name" value="MCPsignal"/>
    <property type="match status" value="1"/>
</dbReference>
<dbReference type="CDD" id="cd12913">
    <property type="entry name" value="PDC1_MCP_like"/>
    <property type="match status" value="1"/>
</dbReference>
<keyword evidence="3" id="KW-0145">Chemotaxis</keyword>
<dbReference type="GO" id="GO:0007165">
    <property type="term" value="P:signal transduction"/>
    <property type="evidence" value="ECO:0007669"/>
    <property type="project" value="UniProtKB-KW"/>
</dbReference>
<evidence type="ECO:0000256" key="6">
    <source>
        <dbReference type="ARBA" id="ARBA00023136"/>
    </source>
</evidence>
<dbReference type="InterPro" id="IPR033479">
    <property type="entry name" value="dCache_1"/>
</dbReference>
<feature type="transmembrane region" description="Helical" evidence="10">
    <location>
        <begin position="280"/>
        <end position="299"/>
    </location>
</feature>